<dbReference type="SMART" id="SM00490">
    <property type="entry name" value="HELICc"/>
    <property type="match status" value="1"/>
</dbReference>
<dbReference type="Pfam" id="PF03461">
    <property type="entry name" value="TRCF"/>
    <property type="match status" value="1"/>
</dbReference>
<evidence type="ECO:0000259" key="8">
    <source>
        <dbReference type="PROSITE" id="PS51192"/>
    </source>
</evidence>
<dbReference type="GO" id="GO:0006281">
    <property type="term" value="P:DNA repair"/>
    <property type="evidence" value="ECO:0007669"/>
    <property type="project" value="UniProtKB-KW"/>
</dbReference>
<dbReference type="InterPro" id="IPR047112">
    <property type="entry name" value="RecG/Mfd"/>
</dbReference>
<keyword evidence="2" id="KW-0227">DNA damage</keyword>
<dbReference type="InterPro" id="IPR011545">
    <property type="entry name" value="DEAD/DEAH_box_helicase_dom"/>
</dbReference>
<dbReference type="InterPro" id="IPR027417">
    <property type="entry name" value="P-loop_NTPase"/>
</dbReference>
<evidence type="ECO:0000256" key="2">
    <source>
        <dbReference type="ARBA" id="ARBA00022763"/>
    </source>
</evidence>
<dbReference type="Gene3D" id="2.40.10.170">
    <property type="match status" value="1"/>
</dbReference>
<evidence type="ECO:0000256" key="4">
    <source>
        <dbReference type="ARBA" id="ARBA00022806"/>
    </source>
</evidence>
<dbReference type="InterPro" id="IPR014001">
    <property type="entry name" value="Helicase_ATP-bd"/>
</dbReference>
<dbReference type="InterPro" id="IPR005118">
    <property type="entry name" value="TRCF_C"/>
</dbReference>
<keyword evidence="11" id="KW-1185">Reference proteome</keyword>
<sequence>MKKKKILSFLENDLVIHIKYGIGQYKGLSIIKHNNILNEYITILYANNDKLYIPISNLYLIKKYNSNFNNKKIILNKLGCEKWNTERKRIFKNINDTAIQILENHANRMTKLGFSFQNYNKEYELFCKMCPFEMTKDQNLAMKSVLLDMNKSIPMDRLICGDVGFGKTEIAIRASFIAVKNKKQVLILAPTTILAQQHYKTFKNRFLKYNIKIGILSRFQKKSKQLILMNHINTGNINIIIATHKILFNNLKWYNLGLLIIDEEHKFGVNQKENIRKMFSHIDVLTLTATPIPRTLNMAINGILDLSIISTPPINRLPVKTFVKIYNKKLIRKIILFEISRNGQLYFICNKIQNLKEKLIILKKIVPEAKFQIAHGKMNSEILKKIMNNFLKKKFQILICTTIIEIGIDIPSVNSIIIEDAEYFGLAQLHQLRGRVGRSNIQSYAWFLIKNKKTISLNGKKRLEAINSNQNFNSGFELSKHDLEIRGVGELLGKNQSGHSKNIELSLYIKFLNKAIKYIKNNKSLSLHELEQENPEIKLSIPTIFPEKYISDINLRLIWYKKIFSINNIDKLLKIKKKLINKFGILPIEVKNLIIMIKIKIFSKKMGILKIKSNKKNTIIIFSKQNNLIDITKLLNICKIEFKKWKLNDQYSLKISYYITDDKKRIKWIFYILKKIKNSIIINN</sequence>
<dbReference type="GO" id="GO:0003678">
    <property type="term" value="F:DNA helicase activity"/>
    <property type="evidence" value="ECO:0007669"/>
    <property type="project" value="TreeGrafter"/>
</dbReference>
<evidence type="ECO:0000313" key="11">
    <source>
        <dbReference type="Proteomes" id="UP000298603"/>
    </source>
</evidence>
<dbReference type="Pfam" id="PF00270">
    <property type="entry name" value="DEAD"/>
    <property type="match status" value="1"/>
</dbReference>
<dbReference type="SUPFAM" id="SSF52540">
    <property type="entry name" value="P-loop containing nucleoside triphosphate hydrolases"/>
    <property type="match status" value="2"/>
</dbReference>
<evidence type="ECO:0000259" key="9">
    <source>
        <dbReference type="PROSITE" id="PS51194"/>
    </source>
</evidence>
<keyword evidence="1" id="KW-0547">Nucleotide-binding</keyword>
<keyword evidence="5" id="KW-0067">ATP-binding</keyword>
<name>A0A4D6YD92_9GAMM</name>
<evidence type="ECO:0000256" key="5">
    <source>
        <dbReference type="ARBA" id="ARBA00022840"/>
    </source>
</evidence>
<dbReference type="InterPro" id="IPR001650">
    <property type="entry name" value="Helicase_C-like"/>
</dbReference>
<dbReference type="SMART" id="SM00487">
    <property type="entry name" value="DEXDc"/>
    <property type="match status" value="1"/>
</dbReference>
<evidence type="ECO:0000256" key="6">
    <source>
        <dbReference type="ARBA" id="ARBA00023125"/>
    </source>
</evidence>
<organism evidence="10 11">
    <name type="scientific">Buchnera aphidicola</name>
    <name type="common">Therioaphis trifolii</name>
    <dbReference type="NCBI Taxonomy" id="1241884"/>
    <lineage>
        <taxon>Bacteria</taxon>
        <taxon>Pseudomonadati</taxon>
        <taxon>Pseudomonadota</taxon>
        <taxon>Gammaproteobacteria</taxon>
        <taxon>Enterobacterales</taxon>
        <taxon>Erwiniaceae</taxon>
        <taxon>Buchnera</taxon>
    </lineage>
</organism>
<dbReference type="OrthoDB" id="9804325at2"/>
<dbReference type="Pfam" id="PF02559">
    <property type="entry name" value="CarD_TRCF_RID"/>
    <property type="match status" value="1"/>
</dbReference>
<feature type="domain" description="Helicase ATP-binding" evidence="8">
    <location>
        <begin position="148"/>
        <end position="309"/>
    </location>
</feature>
<evidence type="ECO:0000313" key="10">
    <source>
        <dbReference type="EMBL" id="QCI27199.1"/>
    </source>
</evidence>
<dbReference type="Pfam" id="PF00271">
    <property type="entry name" value="Helicase_C"/>
    <property type="match status" value="1"/>
</dbReference>
<evidence type="ECO:0000256" key="1">
    <source>
        <dbReference type="ARBA" id="ARBA00022741"/>
    </source>
</evidence>
<dbReference type="InterPro" id="IPR036101">
    <property type="entry name" value="CarD-like/TRCF_RID_sf"/>
</dbReference>
<dbReference type="PANTHER" id="PTHR47964">
    <property type="entry name" value="ATP-DEPENDENT DNA HELICASE HOMOLOG RECG, CHLOROPLASTIC"/>
    <property type="match status" value="1"/>
</dbReference>
<accession>A0A4D6YD92</accession>
<keyword evidence="6" id="KW-0238">DNA-binding</keyword>
<dbReference type="SUPFAM" id="SSF141259">
    <property type="entry name" value="CarD-like"/>
    <property type="match status" value="1"/>
</dbReference>
<feature type="domain" description="Helicase C-terminal" evidence="9">
    <location>
        <begin position="318"/>
        <end position="484"/>
    </location>
</feature>
<dbReference type="EMBL" id="CP032996">
    <property type="protein sequence ID" value="QCI27199.1"/>
    <property type="molecule type" value="Genomic_DNA"/>
</dbReference>
<dbReference type="Proteomes" id="UP000298603">
    <property type="component" value="Chromosome"/>
</dbReference>
<keyword evidence="4 10" id="KW-0347">Helicase</keyword>
<dbReference type="SUPFAM" id="SSF143517">
    <property type="entry name" value="TRCF domain-like"/>
    <property type="match status" value="1"/>
</dbReference>
<dbReference type="PROSITE" id="PS51194">
    <property type="entry name" value="HELICASE_CTER"/>
    <property type="match status" value="1"/>
</dbReference>
<dbReference type="GO" id="GO:0003677">
    <property type="term" value="F:DNA binding"/>
    <property type="evidence" value="ECO:0007669"/>
    <property type="project" value="UniProtKB-KW"/>
</dbReference>
<dbReference type="Gene3D" id="3.90.1150.50">
    <property type="entry name" value="Transcription-repair-coupling factor, D7 domain"/>
    <property type="match status" value="1"/>
</dbReference>
<dbReference type="SMART" id="SM00982">
    <property type="entry name" value="TRCF"/>
    <property type="match status" value="1"/>
</dbReference>
<dbReference type="Gene3D" id="3.40.50.300">
    <property type="entry name" value="P-loop containing nucleotide triphosphate hydrolases"/>
    <property type="match status" value="2"/>
</dbReference>
<dbReference type="SMART" id="SM01058">
    <property type="entry name" value="CarD_TRCF"/>
    <property type="match status" value="1"/>
</dbReference>
<dbReference type="InterPro" id="IPR003711">
    <property type="entry name" value="CarD-like/TRCF_RID"/>
</dbReference>
<evidence type="ECO:0000256" key="7">
    <source>
        <dbReference type="ARBA" id="ARBA00023204"/>
    </source>
</evidence>
<dbReference type="InterPro" id="IPR037235">
    <property type="entry name" value="TRCF-like_C_D7"/>
</dbReference>
<evidence type="ECO:0000256" key="3">
    <source>
        <dbReference type="ARBA" id="ARBA00022801"/>
    </source>
</evidence>
<keyword evidence="3" id="KW-0378">Hydrolase</keyword>
<dbReference type="RefSeq" id="WP_158349463.1">
    <property type="nucleotide sequence ID" value="NZ_CP032996.1"/>
</dbReference>
<dbReference type="AlphaFoldDB" id="A0A4D6YD92"/>
<dbReference type="GO" id="GO:0005524">
    <property type="term" value="F:ATP binding"/>
    <property type="evidence" value="ECO:0007669"/>
    <property type="project" value="UniProtKB-KW"/>
</dbReference>
<keyword evidence="7" id="KW-0234">DNA repair</keyword>
<proteinExistence type="predicted"/>
<dbReference type="PROSITE" id="PS51192">
    <property type="entry name" value="HELICASE_ATP_BIND_1"/>
    <property type="match status" value="1"/>
</dbReference>
<gene>
    <name evidence="10" type="ORF">D9V81_01030</name>
</gene>
<protein>
    <submittedName>
        <fullName evidence="10">DEAD/DEAH box helicase</fullName>
    </submittedName>
</protein>
<dbReference type="GO" id="GO:0016787">
    <property type="term" value="F:hydrolase activity"/>
    <property type="evidence" value="ECO:0007669"/>
    <property type="project" value="UniProtKB-KW"/>
</dbReference>
<reference evidence="10 11" key="1">
    <citation type="submission" date="2018-10" db="EMBL/GenBank/DDBJ databases">
        <title>Comparative functional genomics of the obligate endosymbiont Buchnera aphidicola.</title>
        <authorList>
            <person name="Chong R.A."/>
        </authorList>
    </citation>
    <scope>NUCLEOTIDE SEQUENCE [LARGE SCALE GENOMIC DNA]</scope>
    <source>
        <strain evidence="10 11">Tma</strain>
    </source>
</reference>
<dbReference type="PANTHER" id="PTHR47964:SF1">
    <property type="entry name" value="ATP-DEPENDENT DNA HELICASE HOMOLOG RECG, CHLOROPLASTIC"/>
    <property type="match status" value="1"/>
</dbReference>